<evidence type="ECO:0000313" key="2">
    <source>
        <dbReference type="Proteomes" id="UP000321915"/>
    </source>
</evidence>
<keyword evidence="2" id="KW-1185">Reference proteome</keyword>
<reference evidence="1 2" key="1">
    <citation type="submission" date="2019-07" db="EMBL/GenBank/DDBJ databases">
        <authorList>
            <person name="Abdullah A."/>
            <person name="Lima G.C."/>
            <person name="Cuneo C.K."/>
            <person name="Ennest D.C."/>
            <person name="Fritz K.J."/>
            <person name="Johnson B.T."/>
            <person name="Larson S.M."/>
            <person name="Lemunyete M.N."/>
            <person name="Murray M.B."/>
            <person name="Osmond D.E."/>
            <person name="Patras K.A."/>
            <person name="Ransibrahmanakul S."/>
            <person name="Simpson K.A."/>
            <person name="Thull B.S."/>
            <person name="Wetzel S."/>
            <person name="Bonilla J.A."/>
            <person name="Klyczek K."/>
            <person name="Garlena R.A."/>
            <person name="Russell D.A."/>
            <person name="Pope W.H."/>
            <person name="Jacobs-Sera D."/>
            <person name="Hatfull G.F."/>
        </authorList>
    </citation>
    <scope>NUCLEOTIDE SEQUENCE [LARGE SCALE GENOMIC DNA]</scope>
</reference>
<dbReference type="RefSeq" id="YP_010660418.1">
    <property type="nucleotide sequence ID" value="NC_070877.1"/>
</dbReference>
<gene>
    <name evidence="1" type="primary">52</name>
    <name evidence="1" type="ORF">SEA_QUI_52</name>
</gene>
<dbReference type="GeneID" id="77936414"/>
<organism evidence="1 2">
    <name type="scientific">Arthrobacter phage Qui</name>
    <dbReference type="NCBI Taxonomy" id="2603260"/>
    <lineage>
        <taxon>Viruses</taxon>
        <taxon>Duplodnaviria</taxon>
        <taxon>Heunggongvirae</taxon>
        <taxon>Uroviricota</taxon>
        <taxon>Caudoviricetes</taxon>
        <taxon>Quivirus</taxon>
        <taxon>Quivirus qui</taxon>
    </lineage>
</organism>
<dbReference type="EMBL" id="MN183282">
    <property type="protein sequence ID" value="QED11542.1"/>
    <property type="molecule type" value="Genomic_DNA"/>
</dbReference>
<proteinExistence type="predicted"/>
<dbReference type="KEGG" id="vg:77936414"/>
<accession>A0A5B8WLR8</accession>
<name>A0A5B8WLR8_9CAUD</name>
<dbReference type="Proteomes" id="UP000321915">
    <property type="component" value="Segment"/>
</dbReference>
<evidence type="ECO:0000313" key="1">
    <source>
        <dbReference type="EMBL" id="QED11542.1"/>
    </source>
</evidence>
<protein>
    <submittedName>
        <fullName evidence="1">Uncharacterized protein</fullName>
    </submittedName>
</protein>
<sequence length="86" mass="10451">MRTPMKGIIMTYTTTIKTLREDHHEALIRRNVFVLELQKKHGIPNEEISKFWILDDKHVDTGERYMEALFVPWWKLVWRKLTTLKK</sequence>